<dbReference type="InterPro" id="IPR023616">
    <property type="entry name" value="Cyt_c_oxase-like_su1_dom"/>
</dbReference>
<evidence type="ECO:0000256" key="3">
    <source>
        <dbReference type="SAM" id="Phobius"/>
    </source>
</evidence>
<keyword evidence="1" id="KW-0813">Transport</keyword>
<evidence type="ECO:0000256" key="2">
    <source>
        <dbReference type="ARBA" id="ARBA00022982"/>
    </source>
</evidence>
<keyword evidence="3" id="KW-0812">Transmembrane</keyword>
<dbReference type="PROSITE" id="PS50855">
    <property type="entry name" value="COX1"/>
    <property type="match status" value="1"/>
</dbReference>
<proteinExistence type="predicted"/>
<dbReference type="GO" id="GO:0016020">
    <property type="term" value="C:membrane"/>
    <property type="evidence" value="ECO:0007669"/>
    <property type="project" value="InterPro"/>
</dbReference>
<dbReference type="InterPro" id="IPR036927">
    <property type="entry name" value="Cyt_c_oxase-like_su1_sf"/>
</dbReference>
<evidence type="ECO:0000313" key="5">
    <source>
        <dbReference type="EMBL" id="CCH69000.1"/>
    </source>
</evidence>
<protein>
    <recommendedName>
        <fullName evidence="4">Cytochrome oxidase subunit I profile domain-containing protein</fullName>
    </recommendedName>
</protein>
<organism evidence="5 6">
    <name type="scientific">Phycicoccus elongatus Lp2</name>
    <dbReference type="NCBI Taxonomy" id="1193181"/>
    <lineage>
        <taxon>Bacteria</taxon>
        <taxon>Bacillati</taxon>
        <taxon>Actinomycetota</taxon>
        <taxon>Actinomycetes</taxon>
        <taxon>Micrococcales</taxon>
        <taxon>Intrasporangiaceae</taxon>
        <taxon>Phycicoccus</taxon>
    </lineage>
</organism>
<evidence type="ECO:0000313" key="6">
    <source>
        <dbReference type="Proteomes" id="UP000013167"/>
    </source>
</evidence>
<dbReference type="EMBL" id="CAIZ01000035">
    <property type="protein sequence ID" value="CCH69000.1"/>
    <property type="molecule type" value="Genomic_DNA"/>
</dbReference>
<keyword evidence="6" id="KW-1185">Reference proteome</keyword>
<dbReference type="GO" id="GO:0004129">
    <property type="term" value="F:cytochrome-c oxidase activity"/>
    <property type="evidence" value="ECO:0007669"/>
    <property type="project" value="InterPro"/>
</dbReference>
<feature type="domain" description="Cytochrome oxidase subunit I profile" evidence="4">
    <location>
        <begin position="1"/>
        <end position="42"/>
    </location>
</feature>
<keyword evidence="2" id="KW-0249">Electron transport</keyword>
<sequence length="66" mass="7232">MPFFGIISEVIPCFSRQPLFGYKTMVFSTVGIAALSAAVWAHRGIPVSAKERPHAEPGDTMAARRR</sequence>
<dbReference type="Pfam" id="PF00115">
    <property type="entry name" value="COX1"/>
    <property type="match status" value="1"/>
</dbReference>
<comment type="caution">
    <text evidence="5">The sequence shown here is derived from an EMBL/GenBank/DDBJ whole genome shotgun (WGS) entry which is preliminary data.</text>
</comment>
<dbReference type="HOGENOM" id="CLU_2829823_0_0_11"/>
<dbReference type="STRING" id="1193181.BN10_130014"/>
<dbReference type="AlphaFoldDB" id="N0E004"/>
<dbReference type="Gene3D" id="1.20.210.10">
    <property type="entry name" value="Cytochrome c oxidase-like, subunit I domain"/>
    <property type="match status" value="1"/>
</dbReference>
<dbReference type="SUPFAM" id="SSF81442">
    <property type="entry name" value="Cytochrome c oxidase subunit I-like"/>
    <property type="match status" value="1"/>
</dbReference>
<accession>N0E004</accession>
<dbReference type="GO" id="GO:0009060">
    <property type="term" value="P:aerobic respiration"/>
    <property type="evidence" value="ECO:0007669"/>
    <property type="project" value="InterPro"/>
</dbReference>
<dbReference type="Proteomes" id="UP000013167">
    <property type="component" value="Unassembled WGS sequence"/>
</dbReference>
<dbReference type="eggNOG" id="COG0843">
    <property type="taxonomic scope" value="Bacteria"/>
</dbReference>
<evidence type="ECO:0000256" key="1">
    <source>
        <dbReference type="ARBA" id="ARBA00022660"/>
    </source>
</evidence>
<keyword evidence="1" id="KW-0679">Respiratory chain</keyword>
<dbReference type="GO" id="GO:0020037">
    <property type="term" value="F:heme binding"/>
    <property type="evidence" value="ECO:0007669"/>
    <property type="project" value="InterPro"/>
</dbReference>
<feature type="transmembrane region" description="Helical" evidence="3">
    <location>
        <begin position="20"/>
        <end position="41"/>
    </location>
</feature>
<name>N0E004_9MICO</name>
<keyword evidence="3" id="KW-1133">Transmembrane helix</keyword>
<evidence type="ECO:0000259" key="4">
    <source>
        <dbReference type="PROSITE" id="PS50855"/>
    </source>
</evidence>
<keyword evidence="3" id="KW-0472">Membrane</keyword>
<dbReference type="InterPro" id="IPR000883">
    <property type="entry name" value="Cyt_C_Oxase_1"/>
</dbReference>
<gene>
    <name evidence="5" type="ORF">BN10_130014</name>
</gene>
<reference evidence="5 6" key="1">
    <citation type="journal article" date="2013" name="ISME J.">
        <title>A metabolic model for members of the genus Tetrasphaera involved in enhanced biological phosphorus removal.</title>
        <authorList>
            <person name="Kristiansen R."/>
            <person name="Nguyen H.T.T."/>
            <person name="Saunders A.M."/>
            <person name="Nielsen J.L."/>
            <person name="Wimmer R."/>
            <person name="Le V.Q."/>
            <person name="McIlroy S.J."/>
            <person name="Petrovski S."/>
            <person name="Seviour R.J."/>
            <person name="Calteau A."/>
            <person name="Nielsen K.L."/>
            <person name="Nielsen P.H."/>
        </authorList>
    </citation>
    <scope>NUCLEOTIDE SEQUENCE [LARGE SCALE GENOMIC DNA]</scope>
    <source>
        <strain evidence="5 6">Lp2</strain>
    </source>
</reference>